<dbReference type="EMBL" id="MBEW02000027">
    <property type="protein sequence ID" value="RDY20601.1"/>
    <property type="molecule type" value="Genomic_DNA"/>
</dbReference>
<evidence type="ECO:0000313" key="2">
    <source>
        <dbReference type="Proteomes" id="UP000093352"/>
    </source>
</evidence>
<organism evidence="1 2">
    <name type="scientific">Criibacterium bergeronii</name>
    <dbReference type="NCBI Taxonomy" id="1871336"/>
    <lineage>
        <taxon>Bacteria</taxon>
        <taxon>Bacillati</taxon>
        <taxon>Bacillota</taxon>
        <taxon>Clostridia</taxon>
        <taxon>Peptostreptococcales</taxon>
        <taxon>Filifactoraceae</taxon>
        <taxon>Criibacterium</taxon>
    </lineage>
</organism>
<comment type="caution">
    <text evidence="1">The sequence shown here is derived from an EMBL/GenBank/DDBJ whole genome shotgun (WGS) entry which is preliminary data.</text>
</comment>
<gene>
    <name evidence="1" type="ORF">BBG48_009300</name>
</gene>
<protein>
    <submittedName>
        <fullName evidence="1">Uncharacterized protein</fullName>
    </submittedName>
</protein>
<keyword evidence="2" id="KW-1185">Reference proteome</keyword>
<sequence>MSLNIEEEKIYFDDYKLLLGKNIEIDKAYIHCMECLIECKTTQEYANYFSSSNEATKSKFHATLISSTEQFKGGIKKNFTNYFASDECRVMRNLVENSFDTSMYDMNKVCLGYSNEILQKFQNDLARTTKNYQDAKDEFIKLAS</sequence>
<dbReference type="RefSeq" id="WP_068912018.1">
    <property type="nucleotide sequence ID" value="NZ_MBEW02000027.1"/>
</dbReference>
<dbReference type="Proteomes" id="UP000093352">
    <property type="component" value="Unassembled WGS sequence"/>
</dbReference>
<name>A0A371IJE8_9FIRM</name>
<reference evidence="1 2" key="1">
    <citation type="journal article" date="2016" name="Genome Announc.">
        <title>Draft Genome Sequence of Criibacterium bergeronii gen. nov., sp. nov., Strain CCRI-22567T, Isolated from a Vaginal Sample from a Woman with Bacterial Vaginosis.</title>
        <authorList>
            <person name="Maheux A.F."/>
            <person name="Berube E."/>
            <person name="Boudreau D.K."/>
            <person name="Raymond F."/>
            <person name="Corbeil J."/>
            <person name="Roy P.H."/>
            <person name="Boissinot M."/>
            <person name="Omar R.F."/>
        </authorList>
    </citation>
    <scope>NUCLEOTIDE SEQUENCE [LARGE SCALE GENOMIC DNA]</scope>
    <source>
        <strain evidence="1 2">CCRI-22567</strain>
    </source>
</reference>
<dbReference type="AlphaFoldDB" id="A0A371IJE8"/>
<accession>A0A371IJE8</accession>
<proteinExistence type="predicted"/>
<evidence type="ECO:0000313" key="1">
    <source>
        <dbReference type="EMBL" id="RDY20601.1"/>
    </source>
</evidence>